<reference evidence="2 3" key="1">
    <citation type="submission" date="2019-07" db="EMBL/GenBank/DDBJ databases">
        <title>De Novo Assembly of kiwifruit Actinidia rufa.</title>
        <authorList>
            <person name="Sugita-Konishi S."/>
            <person name="Sato K."/>
            <person name="Mori E."/>
            <person name="Abe Y."/>
            <person name="Kisaki G."/>
            <person name="Hamano K."/>
            <person name="Suezawa K."/>
            <person name="Otani M."/>
            <person name="Fukuda T."/>
            <person name="Manabe T."/>
            <person name="Gomi K."/>
            <person name="Tabuchi M."/>
            <person name="Akimitsu K."/>
            <person name="Kataoka I."/>
        </authorList>
    </citation>
    <scope>NUCLEOTIDE SEQUENCE [LARGE SCALE GENOMIC DNA]</scope>
    <source>
        <strain evidence="3">cv. Fuchu</strain>
    </source>
</reference>
<name>A0A7J0FHP5_9ERIC</name>
<keyword evidence="3" id="KW-1185">Reference proteome</keyword>
<feature type="compositionally biased region" description="Basic and acidic residues" evidence="1">
    <location>
        <begin position="19"/>
        <end position="37"/>
    </location>
</feature>
<dbReference type="AlphaFoldDB" id="A0A7J0FHP5"/>
<protein>
    <submittedName>
        <fullName evidence="2">Histone B2</fullName>
    </submittedName>
</protein>
<feature type="region of interest" description="Disordered" evidence="1">
    <location>
        <begin position="1"/>
        <end position="95"/>
    </location>
</feature>
<feature type="compositionally biased region" description="Basic residues" evidence="1">
    <location>
        <begin position="53"/>
        <end position="66"/>
    </location>
</feature>
<sequence length="95" mass="10815">MATNTEKSPGIGEAPAPKSTEEKKTTVEEKVQVEKKPNAWKKLPRVAPQRQDTRRRGRRRLLRRTRSTSSRAEAGPPGHLNLQQGHRHHEQFTSS</sequence>
<proteinExistence type="predicted"/>
<evidence type="ECO:0000313" key="3">
    <source>
        <dbReference type="Proteomes" id="UP000585474"/>
    </source>
</evidence>
<evidence type="ECO:0000313" key="2">
    <source>
        <dbReference type="EMBL" id="GFY97966.1"/>
    </source>
</evidence>
<organism evidence="2 3">
    <name type="scientific">Actinidia rufa</name>
    <dbReference type="NCBI Taxonomy" id="165716"/>
    <lineage>
        <taxon>Eukaryota</taxon>
        <taxon>Viridiplantae</taxon>
        <taxon>Streptophyta</taxon>
        <taxon>Embryophyta</taxon>
        <taxon>Tracheophyta</taxon>
        <taxon>Spermatophyta</taxon>
        <taxon>Magnoliopsida</taxon>
        <taxon>eudicotyledons</taxon>
        <taxon>Gunneridae</taxon>
        <taxon>Pentapetalae</taxon>
        <taxon>asterids</taxon>
        <taxon>Ericales</taxon>
        <taxon>Actinidiaceae</taxon>
        <taxon>Actinidia</taxon>
    </lineage>
</organism>
<dbReference type="EMBL" id="BJWL01000012">
    <property type="protein sequence ID" value="GFY97966.1"/>
    <property type="molecule type" value="Genomic_DNA"/>
</dbReference>
<accession>A0A7J0FHP5</accession>
<evidence type="ECO:0000256" key="1">
    <source>
        <dbReference type="SAM" id="MobiDB-lite"/>
    </source>
</evidence>
<comment type="caution">
    <text evidence="2">The sequence shown here is derived from an EMBL/GenBank/DDBJ whole genome shotgun (WGS) entry which is preliminary data.</text>
</comment>
<dbReference type="Proteomes" id="UP000585474">
    <property type="component" value="Unassembled WGS sequence"/>
</dbReference>
<gene>
    <name evidence="2" type="ORF">Acr_12g0005070</name>
</gene>